<organism evidence="1 2">
    <name type="scientific">Massilia antarctica</name>
    <dbReference type="NCBI Taxonomy" id="2765360"/>
    <lineage>
        <taxon>Bacteria</taxon>
        <taxon>Pseudomonadati</taxon>
        <taxon>Pseudomonadota</taxon>
        <taxon>Betaproteobacteria</taxon>
        <taxon>Burkholderiales</taxon>
        <taxon>Oxalobacteraceae</taxon>
        <taxon>Telluria group</taxon>
        <taxon>Massilia</taxon>
    </lineage>
</organism>
<name>A0AA48WAC8_9BURK</name>
<dbReference type="Gene3D" id="3.30.70.100">
    <property type="match status" value="1"/>
</dbReference>
<accession>A0AA48WAC8</accession>
<dbReference type="Proteomes" id="UP000662888">
    <property type="component" value="Chromosome"/>
</dbReference>
<keyword evidence="2" id="KW-1185">Reference proteome</keyword>
<evidence type="ECO:0000313" key="2">
    <source>
        <dbReference type="Proteomes" id="UP000662888"/>
    </source>
</evidence>
<reference evidence="1 2" key="1">
    <citation type="submission" date="2020-11" db="EMBL/GenBank/DDBJ databases">
        <authorList>
            <person name="Sun Q."/>
        </authorList>
    </citation>
    <scope>NUCLEOTIDE SEQUENCE [LARGE SCALE GENOMIC DNA]</scope>
    <source>
        <strain evidence="1 2">P8398</strain>
    </source>
</reference>
<proteinExistence type="predicted"/>
<evidence type="ECO:0000313" key="1">
    <source>
        <dbReference type="EMBL" id="QPI48930.1"/>
    </source>
</evidence>
<gene>
    <name evidence="1" type="ORF">IV454_26110</name>
</gene>
<dbReference type="SUPFAM" id="SSF54909">
    <property type="entry name" value="Dimeric alpha+beta barrel"/>
    <property type="match status" value="1"/>
</dbReference>
<dbReference type="RefSeq" id="WP_206088538.1">
    <property type="nucleotide sequence ID" value="NZ_CP065053.1"/>
</dbReference>
<dbReference type="InterPro" id="IPR011008">
    <property type="entry name" value="Dimeric_a/b-barrel"/>
</dbReference>
<protein>
    <submittedName>
        <fullName evidence="1">YdhR family protein</fullName>
    </submittedName>
</protein>
<sequence>MIIAITGFALPKPITHGEARSIFLSTAPTYQDVPGLLQKHYLLSEDGATAGGVYVWNSQADAEAMYTPAWRAFVREKYGTEPTVTYFDSPVMVDNVAQKVFTY</sequence>
<dbReference type="EMBL" id="CP065053">
    <property type="protein sequence ID" value="QPI48930.1"/>
    <property type="molecule type" value="Genomic_DNA"/>
</dbReference>